<name>A0A840EC90_9BACT</name>
<dbReference type="RefSeq" id="WP_183495845.1">
    <property type="nucleotide sequence ID" value="NZ_JACIFF010000005.1"/>
</dbReference>
<proteinExistence type="predicted"/>
<dbReference type="Pfam" id="PF14054">
    <property type="entry name" value="DUF4249"/>
    <property type="match status" value="1"/>
</dbReference>
<protein>
    <recommendedName>
        <fullName evidence="3">DUF4249 domain-containing protein</fullName>
    </recommendedName>
</protein>
<comment type="caution">
    <text evidence="1">The sequence shown here is derived from an EMBL/GenBank/DDBJ whole genome shotgun (WGS) entry which is preliminary data.</text>
</comment>
<dbReference type="InterPro" id="IPR025345">
    <property type="entry name" value="DUF4249"/>
</dbReference>
<evidence type="ECO:0008006" key="3">
    <source>
        <dbReference type="Google" id="ProtNLM"/>
    </source>
</evidence>
<reference evidence="1 2" key="1">
    <citation type="submission" date="2020-08" db="EMBL/GenBank/DDBJ databases">
        <title>Genomic Encyclopedia of Type Strains, Phase IV (KMG-IV): sequencing the most valuable type-strain genomes for metagenomic binning, comparative biology and taxonomic classification.</title>
        <authorList>
            <person name="Goeker M."/>
        </authorList>
    </citation>
    <scope>NUCLEOTIDE SEQUENCE [LARGE SCALE GENOMIC DNA]</scope>
    <source>
        <strain evidence="1 2">DSM 105137</strain>
    </source>
</reference>
<dbReference type="EMBL" id="JACIFF010000005">
    <property type="protein sequence ID" value="MBB4079608.1"/>
    <property type="molecule type" value="Genomic_DNA"/>
</dbReference>
<keyword evidence="2" id="KW-1185">Reference proteome</keyword>
<dbReference type="AlphaFoldDB" id="A0A840EC90"/>
<sequence>MMRALLLILLAGGLWTCTDVIELETDFQEPELVVDAWLTDESVPQTIRLTLSQDYYANRLPTGVENAEVVVCRTQPDTTCFIFVHQDSGRYVWTPAAGEKLGDVGQEFTLGIRYEDGDYVSQTSMRRVPPIDSISFQFEEDQLGLDEGLYAQIYARDLPGAGDAYLIRSTINDTLLNRPSELNLAYDATFDAGSGTDGIAFIFPIRFSINKTDEDGAFVPLVSGDKVEVEIWSLSPEAFYFLSIARDQIQNGDNGIFQIPVANAPGNVFNVDTGEAALGVFNVAASSRAVRVVE</sequence>
<gene>
    <name evidence="1" type="ORF">GGR28_002233</name>
</gene>
<evidence type="ECO:0000313" key="1">
    <source>
        <dbReference type="EMBL" id="MBB4079608.1"/>
    </source>
</evidence>
<evidence type="ECO:0000313" key="2">
    <source>
        <dbReference type="Proteomes" id="UP000576209"/>
    </source>
</evidence>
<dbReference type="Proteomes" id="UP000576209">
    <property type="component" value="Unassembled WGS sequence"/>
</dbReference>
<accession>A0A840EC90</accession>
<organism evidence="1 2">
    <name type="scientific">Neolewinella aquimaris</name>
    <dbReference type="NCBI Taxonomy" id="1835722"/>
    <lineage>
        <taxon>Bacteria</taxon>
        <taxon>Pseudomonadati</taxon>
        <taxon>Bacteroidota</taxon>
        <taxon>Saprospiria</taxon>
        <taxon>Saprospirales</taxon>
        <taxon>Lewinellaceae</taxon>
        <taxon>Neolewinella</taxon>
    </lineage>
</organism>